<evidence type="ECO:0000256" key="12">
    <source>
        <dbReference type="ARBA" id="ARBA00031183"/>
    </source>
</evidence>
<evidence type="ECO:0000256" key="3">
    <source>
        <dbReference type="ARBA" id="ARBA00007532"/>
    </source>
</evidence>
<dbReference type="SUPFAM" id="SSF55424">
    <property type="entry name" value="FAD/NAD-linked reductases, dimerisation (C-terminal) domain"/>
    <property type="match status" value="1"/>
</dbReference>
<evidence type="ECO:0000313" key="17">
    <source>
        <dbReference type="Proteomes" id="UP000323917"/>
    </source>
</evidence>
<evidence type="ECO:0000256" key="2">
    <source>
        <dbReference type="ARBA" id="ARBA00004496"/>
    </source>
</evidence>
<dbReference type="Proteomes" id="UP000323917">
    <property type="component" value="Chromosome"/>
</dbReference>
<feature type="binding site" evidence="13">
    <location>
        <position position="51"/>
    </location>
    <ligand>
        <name>FAD</name>
        <dbReference type="ChEBI" id="CHEBI:57692"/>
    </ligand>
</feature>
<evidence type="ECO:0000259" key="14">
    <source>
        <dbReference type="Pfam" id="PF02852"/>
    </source>
</evidence>
<dbReference type="InterPro" id="IPR004099">
    <property type="entry name" value="Pyr_nucl-diS_OxRdtase_dimer"/>
</dbReference>
<keyword evidence="8 13" id="KW-0274">FAD</keyword>
<keyword evidence="6" id="KW-0963">Cytoplasm</keyword>
<dbReference type="GO" id="GO:0050660">
    <property type="term" value="F:flavin adenine dinucleotide binding"/>
    <property type="evidence" value="ECO:0007669"/>
    <property type="project" value="TreeGrafter"/>
</dbReference>
<dbReference type="InterPro" id="IPR023753">
    <property type="entry name" value="FAD/NAD-binding_dom"/>
</dbReference>
<dbReference type="OrthoDB" id="230580at2"/>
<evidence type="ECO:0000256" key="13">
    <source>
        <dbReference type="PIRSR" id="PIRSR000350-3"/>
    </source>
</evidence>
<gene>
    <name evidence="16" type="primary">sthA</name>
    <name evidence="16" type="ORF">Pr1d_28340</name>
</gene>
<dbReference type="EMBL" id="CP042913">
    <property type="protein sequence ID" value="QEG35533.1"/>
    <property type="molecule type" value="Genomic_DNA"/>
</dbReference>
<dbReference type="Gene3D" id="3.30.390.30">
    <property type="match status" value="1"/>
</dbReference>
<name>A0A5B9QNF9_9BACT</name>
<reference evidence="16 17" key="1">
    <citation type="submission" date="2019-08" db="EMBL/GenBank/DDBJ databases">
        <title>Deep-cultivation of Planctomycetes and their phenomic and genomic characterization uncovers novel biology.</title>
        <authorList>
            <person name="Wiegand S."/>
            <person name="Jogler M."/>
            <person name="Boedeker C."/>
            <person name="Pinto D."/>
            <person name="Vollmers J."/>
            <person name="Rivas-Marin E."/>
            <person name="Kohn T."/>
            <person name="Peeters S.H."/>
            <person name="Heuer A."/>
            <person name="Rast P."/>
            <person name="Oberbeckmann S."/>
            <person name="Bunk B."/>
            <person name="Jeske O."/>
            <person name="Meyerdierks A."/>
            <person name="Storesund J.E."/>
            <person name="Kallscheuer N."/>
            <person name="Luecker S."/>
            <person name="Lage O.M."/>
            <person name="Pohl T."/>
            <person name="Merkel B.J."/>
            <person name="Hornburger P."/>
            <person name="Mueller R.-W."/>
            <person name="Bruemmer F."/>
            <person name="Labrenz M."/>
            <person name="Spormann A.M."/>
            <person name="Op den Camp H."/>
            <person name="Overmann J."/>
            <person name="Amann R."/>
            <person name="Jetten M.S.M."/>
            <person name="Mascher T."/>
            <person name="Medema M.H."/>
            <person name="Devos D.P."/>
            <person name="Kaster A.-K."/>
            <person name="Ovreas L."/>
            <person name="Rohde M."/>
            <person name="Galperin M.Y."/>
            <person name="Jogler C."/>
        </authorList>
    </citation>
    <scope>NUCLEOTIDE SEQUENCE [LARGE SCALE GENOMIC DNA]</scope>
    <source>
        <strain evidence="16 17">Pr1d</strain>
    </source>
</reference>
<comment type="function">
    <text evidence="1">Conversion of NADPH, generated by peripheral catabolic pathways, to NADH, which can enter the respiratory chain for energy generation.</text>
</comment>
<dbReference type="InterPro" id="IPR001100">
    <property type="entry name" value="Pyr_nuc-diS_OxRdtase"/>
</dbReference>
<dbReference type="EC" id="1.6.1.1" evidence="4"/>
<evidence type="ECO:0000256" key="5">
    <source>
        <dbReference type="ARBA" id="ARBA00016603"/>
    </source>
</evidence>
<organism evidence="16 17">
    <name type="scientific">Bythopirellula goksoeyrii</name>
    <dbReference type="NCBI Taxonomy" id="1400387"/>
    <lineage>
        <taxon>Bacteria</taxon>
        <taxon>Pseudomonadati</taxon>
        <taxon>Planctomycetota</taxon>
        <taxon>Planctomycetia</taxon>
        <taxon>Pirellulales</taxon>
        <taxon>Lacipirellulaceae</taxon>
        <taxon>Bythopirellula</taxon>
    </lineage>
</organism>
<comment type="cofactor">
    <cofactor evidence="13">
        <name>FAD</name>
        <dbReference type="ChEBI" id="CHEBI:57692"/>
    </cofactor>
    <text evidence="13">Binds 1 FAD per subunit.</text>
</comment>
<keyword evidence="13" id="KW-0547">Nucleotide-binding</keyword>
<proteinExistence type="inferred from homology"/>
<dbReference type="AlphaFoldDB" id="A0A5B9QNF9"/>
<evidence type="ECO:0000256" key="8">
    <source>
        <dbReference type="ARBA" id="ARBA00022827"/>
    </source>
</evidence>
<dbReference type="InterPro" id="IPR050151">
    <property type="entry name" value="Class-I_Pyr_Nuc-Dis_Oxidored"/>
</dbReference>
<evidence type="ECO:0000256" key="11">
    <source>
        <dbReference type="ARBA" id="ARBA00023027"/>
    </source>
</evidence>
<dbReference type="GO" id="GO:0003957">
    <property type="term" value="F:NAD(P)+ transhydrogenase (Si-specific) activity"/>
    <property type="evidence" value="ECO:0007669"/>
    <property type="project" value="UniProtKB-EC"/>
</dbReference>
<dbReference type="PIRSF" id="PIRSF000350">
    <property type="entry name" value="Mercury_reductase_MerA"/>
    <property type="match status" value="1"/>
</dbReference>
<dbReference type="KEGG" id="bgok:Pr1d_28340"/>
<keyword evidence="7" id="KW-0285">Flavoprotein</keyword>
<evidence type="ECO:0000256" key="9">
    <source>
        <dbReference type="ARBA" id="ARBA00022857"/>
    </source>
</evidence>
<evidence type="ECO:0000313" key="16">
    <source>
        <dbReference type="EMBL" id="QEG35533.1"/>
    </source>
</evidence>
<comment type="similarity">
    <text evidence="3">Belongs to the class-I pyridine nucleotide-disulfide oxidoreductase family.</text>
</comment>
<feature type="binding site" evidence="13">
    <location>
        <position position="274"/>
    </location>
    <ligand>
        <name>NAD(+)</name>
        <dbReference type="ChEBI" id="CHEBI:57540"/>
    </ligand>
</feature>
<dbReference type="SUPFAM" id="SSF51905">
    <property type="entry name" value="FAD/NAD(P)-binding domain"/>
    <property type="match status" value="1"/>
</dbReference>
<evidence type="ECO:0000256" key="6">
    <source>
        <dbReference type="ARBA" id="ARBA00022490"/>
    </source>
</evidence>
<feature type="domain" description="FAD/NAD(P)-binding" evidence="15">
    <location>
        <begin position="4"/>
        <end position="330"/>
    </location>
</feature>
<dbReference type="PANTHER" id="PTHR22912">
    <property type="entry name" value="DISULFIDE OXIDOREDUCTASE"/>
    <property type="match status" value="1"/>
</dbReference>
<feature type="binding site" evidence="13">
    <location>
        <position position="203"/>
    </location>
    <ligand>
        <name>NAD(+)</name>
        <dbReference type="ChEBI" id="CHEBI:57540"/>
    </ligand>
</feature>
<dbReference type="InterPro" id="IPR016156">
    <property type="entry name" value="FAD/NAD-linked_Rdtase_dimer_sf"/>
</dbReference>
<dbReference type="Pfam" id="PF07992">
    <property type="entry name" value="Pyr_redox_2"/>
    <property type="match status" value="1"/>
</dbReference>
<dbReference type="PRINTS" id="PR00411">
    <property type="entry name" value="PNDRDTASEI"/>
</dbReference>
<sequence length="482" mass="52635">MRHYDCIAIGTGPAGQKGAIQAAKLGKRVAIVEKRQVLGGAQINTGTIPSKALREAVLHLTGANHKGHFGRTKSRVSEITIAELVSFSQRVIRHEWDVIRDQFDRNGVDLLWGKARFTGPNELAIDGPGGEERLSADRFLVAVGTKPARPASVPFNERTIFTSDEVLRLNHLPRTMIVVGGGVIGTEYACIMAALGVQVTLVEGRNRVLGFLDQEIADAFQYFMRQQGITLRLGEKVERIEEVEFVNGSTHQLVQAKLESGKTLRAQTLLYAVGRQGVCSELGLANVGIEFDDRERLEVNQFYQTNIEHVYAAGDVIGFPALASTSMEQGRRAICHAFGCCDVTNYNTSLFPYGIYAVPEISMVGKTEEQLTAEGIPYEAGIANYREIARGQILGDELGMLKMLIHQDTHKILGVHVIGTGATELVHIGQAVMALDGDAEFFVNNVFNFPTLAECYKVAAYNGLNKLNHVYSGTCEAVSVSL</sequence>
<dbReference type="RefSeq" id="WP_148074037.1">
    <property type="nucleotide sequence ID" value="NZ_CP042913.1"/>
</dbReference>
<dbReference type="FunFam" id="3.30.390.30:FF:000001">
    <property type="entry name" value="Dihydrolipoyl dehydrogenase"/>
    <property type="match status" value="1"/>
</dbReference>
<evidence type="ECO:0000256" key="1">
    <source>
        <dbReference type="ARBA" id="ARBA00002842"/>
    </source>
</evidence>
<dbReference type="GO" id="GO:0005829">
    <property type="term" value="C:cytosol"/>
    <property type="evidence" value="ECO:0007669"/>
    <property type="project" value="TreeGrafter"/>
</dbReference>
<feature type="binding site" evidence="13">
    <location>
        <position position="315"/>
    </location>
    <ligand>
        <name>FAD</name>
        <dbReference type="ChEBI" id="CHEBI:57692"/>
    </ligand>
</feature>
<keyword evidence="17" id="KW-1185">Reference proteome</keyword>
<evidence type="ECO:0000256" key="4">
    <source>
        <dbReference type="ARBA" id="ARBA00012772"/>
    </source>
</evidence>
<feature type="domain" description="Pyridine nucleotide-disulphide oxidoreductase dimerisation" evidence="14">
    <location>
        <begin position="352"/>
        <end position="459"/>
    </location>
</feature>
<dbReference type="GO" id="GO:0004148">
    <property type="term" value="F:dihydrolipoyl dehydrogenase (NADH) activity"/>
    <property type="evidence" value="ECO:0007669"/>
    <property type="project" value="TreeGrafter"/>
</dbReference>
<feature type="binding site" evidence="13">
    <location>
        <begin position="180"/>
        <end position="187"/>
    </location>
    <ligand>
        <name>NAD(+)</name>
        <dbReference type="ChEBI" id="CHEBI:57540"/>
    </ligand>
</feature>
<dbReference type="Gene3D" id="3.50.50.60">
    <property type="entry name" value="FAD/NAD(P)-binding domain"/>
    <property type="match status" value="2"/>
</dbReference>
<keyword evidence="10 16" id="KW-0560">Oxidoreductase</keyword>
<dbReference type="NCBIfam" id="NF003585">
    <property type="entry name" value="PRK05249.1"/>
    <property type="match status" value="1"/>
</dbReference>
<dbReference type="PANTHER" id="PTHR22912:SF93">
    <property type="entry name" value="SOLUBLE PYRIDINE NUCLEOTIDE TRANSHYDROGENASE"/>
    <property type="match status" value="1"/>
</dbReference>
<evidence type="ECO:0000259" key="15">
    <source>
        <dbReference type="Pfam" id="PF07992"/>
    </source>
</evidence>
<keyword evidence="11 13" id="KW-0520">NAD</keyword>
<evidence type="ECO:0000256" key="10">
    <source>
        <dbReference type="ARBA" id="ARBA00023002"/>
    </source>
</evidence>
<dbReference type="InterPro" id="IPR036188">
    <property type="entry name" value="FAD/NAD-bd_sf"/>
</dbReference>
<dbReference type="PRINTS" id="PR00368">
    <property type="entry name" value="FADPNR"/>
</dbReference>
<accession>A0A5B9QNF9</accession>
<evidence type="ECO:0000256" key="7">
    <source>
        <dbReference type="ARBA" id="ARBA00022630"/>
    </source>
</evidence>
<protein>
    <recommendedName>
        <fullName evidence="5">Soluble pyridine nucleotide transhydrogenase</fullName>
        <ecNumber evidence="4">1.6.1.1</ecNumber>
    </recommendedName>
    <alternativeName>
        <fullName evidence="12">NAD(P)(+) transhydrogenase [B-specific]</fullName>
    </alternativeName>
</protein>
<dbReference type="GO" id="GO:0006103">
    <property type="term" value="P:2-oxoglutarate metabolic process"/>
    <property type="evidence" value="ECO:0007669"/>
    <property type="project" value="TreeGrafter"/>
</dbReference>
<dbReference type="Pfam" id="PF02852">
    <property type="entry name" value="Pyr_redox_dim"/>
    <property type="match status" value="1"/>
</dbReference>
<keyword evidence="9" id="KW-0521">NADP</keyword>
<comment type="subcellular location">
    <subcellularLocation>
        <location evidence="2">Cytoplasm</location>
    </subcellularLocation>
</comment>